<reference evidence="2" key="1">
    <citation type="submission" date="2022-06" db="EMBL/GenBank/DDBJ databases">
        <title>Aquibacillus sp. a new bacterium isolated from soil saline samples.</title>
        <authorList>
            <person name="Galisteo C."/>
            <person name="De La Haba R."/>
            <person name="Sanchez-Porro C."/>
            <person name="Ventosa A."/>
        </authorList>
    </citation>
    <scope>NUCLEOTIDE SEQUENCE</scope>
    <source>
        <strain evidence="2">3ASR75-11</strain>
    </source>
</reference>
<dbReference type="Proteomes" id="UP001145050">
    <property type="component" value="Unassembled WGS sequence"/>
</dbReference>
<feature type="domain" description="DUF6449" evidence="1">
    <location>
        <begin position="7"/>
        <end position="116"/>
    </location>
</feature>
<protein>
    <submittedName>
        <fullName evidence="2">DUF6449 domain-containing protein</fullName>
    </submittedName>
</protein>
<name>A0A9X3WZW5_9BACI</name>
<dbReference type="AlphaFoldDB" id="A0A9X3WZW5"/>
<dbReference type="EMBL" id="JAMQKB010000045">
    <property type="protein sequence ID" value="MDC3426349.1"/>
    <property type="molecule type" value="Genomic_DNA"/>
</dbReference>
<proteinExistence type="predicted"/>
<accession>A0A9X3WZW5</accession>
<evidence type="ECO:0000313" key="3">
    <source>
        <dbReference type="Proteomes" id="UP001145050"/>
    </source>
</evidence>
<gene>
    <name evidence="2" type="ORF">NC797_17935</name>
</gene>
<keyword evidence="3" id="KW-1185">Reference proteome</keyword>
<comment type="caution">
    <text evidence="2">The sequence shown here is derived from an EMBL/GenBank/DDBJ whole genome shotgun (WGS) entry which is preliminary data.</text>
</comment>
<dbReference type="RefSeq" id="WP_272438174.1">
    <property type="nucleotide sequence ID" value="NZ_JAMQKB010000045.1"/>
</dbReference>
<organism evidence="2 3">
    <name type="scientific">Terrihalobacillus insolitus</name>
    <dbReference type="NCBI Taxonomy" id="2950438"/>
    <lineage>
        <taxon>Bacteria</taxon>
        <taxon>Bacillati</taxon>
        <taxon>Bacillota</taxon>
        <taxon>Bacilli</taxon>
        <taxon>Bacillales</taxon>
        <taxon>Bacillaceae</taxon>
        <taxon>Terrihalobacillus</taxon>
    </lineage>
</organism>
<evidence type="ECO:0000313" key="2">
    <source>
        <dbReference type="EMBL" id="MDC3426349.1"/>
    </source>
</evidence>
<sequence length="232" mass="27065">MSPNSGYKLENGNKVVREYSIKNEQQYTTYLKPIYESKEYKEIHNPVLQVNSDKIDKITISPEAEGNRSQAVILDPAQITTFFEQLKNDLYSEKYESMIKPSSMSNIRILMNDNSERNIQFKSTYGNLKKWLIDRNLYEDAVTTANDIEYAVILANQGKQDVYKLFQQQVKNIALNKLIIKDKNKIQSLLDNTIIPQEDDFVIGFYFEDSNYPYIKSIADTETPDFVKNYFK</sequence>
<dbReference type="Pfam" id="PF20047">
    <property type="entry name" value="DUF6449"/>
    <property type="match status" value="1"/>
</dbReference>
<dbReference type="InterPro" id="IPR045611">
    <property type="entry name" value="DUF6449"/>
</dbReference>
<evidence type="ECO:0000259" key="1">
    <source>
        <dbReference type="Pfam" id="PF20047"/>
    </source>
</evidence>